<feature type="compositionally biased region" description="Basic and acidic residues" evidence="1">
    <location>
        <begin position="152"/>
        <end position="167"/>
    </location>
</feature>
<dbReference type="AlphaFoldDB" id="A0A9Q1EGL9"/>
<keyword evidence="3" id="KW-1185">Reference proteome</keyword>
<protein>
    <submittedName>
        <fullName evidence="2">Uncharacterized protein</fullName>
    </submittedName>
</protein>
<evidence type="ECO:0000313" key="2">
    <source>
        <dbReference type="EMBL" id="KAJ8338453.1"/>
    </source>
</evidence>
<proteinExistence type="predicted"/>
<evidence type="ECO:0000256" key="1">
    <source>
        <dbReference type="SAM" id="MobiDB-lite"/>
    </source>
</evidence>
<gene>
    <name evidence="2" type="ORF">SKAU_G00374190</name>
</gene>
<comment type="caution">
    <text evidence="2">The sequence shown here is derived from an EMBL/GenBank/DDBJ whole genome shotgun (WGS) entry which is preliminary data.</text>
</comment>
<accession>A0A9Q1EGL9</accession>
<evidence type="ECO:0000313" key="3">
    <source>
        <dbReference type="Proteomes" id="UP001152622"/>
    </source>
</evidence>
<feature type="region of interest" description="Disordered" evidence="1">
    <location>
        <begin position="148"/>
        <end position="167"/>
    </location>
</feature>
<dbReference type="EMBL" id="JAINUF010000018">
    <property type="protein sequence ID" value="KAJ8338453.1"/>
    <property type="molecule type" value="Genomic_DNA"/>
</dbReference>
<organism evidence="2 3">
    <name type="scientific">Synaphobranchus kaupii</name>
    <name type="common">Kaup's arrowtooth eel</name>
    <dbReference type="NCBI Taxonomy" id="118154"/>
    <lineage>
        <taxon>Eukaryota</taxon>
        <taxon>Metazoa</taxon>
        <taxon>Chordata</taxon>
        <taxon>Craniata</taxon>
        <taxon>Vertebrata</taxon>
        <taxon>Euteleostomi</taxon>
        <taxon>Actinopterygii</taxon>
        <taxon>Neopterygii</taxon>
        <taxon>Teleostei</taxon>
        <taxon>Anguilliformes</taxon>
        <taxon>Synaphobranchidae</taxon>
        <taxon>Synaphobranchus</taxon>
    </lineage>
</organism>
<sequence length="167" mass="17780">MPHHTAQPRGTRGGCAHSECSDALHQGTLPLHRGPGSISPSSPLGRALTLSCSSGECWSCAFEPRFPPTTIKSAPPPPAPLFSISSPRRVSAQGVLPTASSNPPVPIDAHSHDFTVISANPQLPEGVFLWLSIVEKQKGNLFLRNTCTVPHTDPDRNQGGDRAKRNL</sequence>
<dbReference type="OrthoDB" id="10620937at2759"/>
<reference evidence="2" key="1">
    <citation type="journal article" date="2023" name="Science">
        <title>Genome structures resolve the early diversification of teleost fishes.</title>
        <authorList>
            <person name="Parey E."/>
            <person name="Louis A."/>
            <person name="Montfort J."/>
            <person name="Bouchez O."/>
            <person name="Roques C."/>
            <person name="Iampietro C."/>
            <person name="Lluch J."/>
            <person name="Castinel A."/>
            <person name="Donnadieu C."/>
            <person name="Desvignes T."/>
            <person name="Floi Bucao C."/>
            <person name="Jouanno E."/>
            <person name="Wen M."/>
            <person name="Mejri S."/>
            <person name="Dirks R."/>
            <person name="Jansen H."/>
            <person name="Henkel C."/>
            <person name="Chen W.J."/>
            <person name="Zahm M."/>
            <person name="Cabau C."/>
            <person name="Klopp C."/>
            <person name="Thompson A.W."/>
            <person name="Robinson-Rechavi M."/>
            <person name="Braasch I."/>
            <person name="Lecointre G."/>
            <person name="Bobe J."/>
            <person name="Postlethwait J.H."/>
            <person name="Berthelot C."/>
            <person name="Roest Crollius H."/>
            <person name="Guiguen Y."/>
        </authorList>
    </citation>
    <scope>NUCLEOTIDE SEQUENCE</scope>
    <source>
        <strain evidence="2">WJC10195</strain>
    </source>
</reference>
<dbReference type="Proteomes" id="UP001152622">
    <property type="component" value="Chromosome 18"/>
</dbReference>
<name>A0A9Q1EGL9_SYNKA</name>